<organism evidence="1 2">
    <name type="scientific">Oesophagostomum dentatum</name>
    <name type="common">Nodular worm</name>
    <dbReference type="NCBI Taxonomy" id="61180"/>
    <lineage>
        <taxon>Eukaryota</taxon>
        <taxon>Metazoa</taxon>
        <taxon>Ecdysozoa</taxon>
        <taxon>Nematoda</taxon>
        <taxon>Chromadorea</taxon>
        <taxon>Rhabditida</taxon>
        <taxon>Rhabditina</taxon>
        <taxon>Rhabditomorpha</taxon>
        <taxon>Strongyloidea</taxon>
        <taxon>Strongylidae</taxon>
        <taxon>Oesophagostomum</taxon>
    </lineage>
</organism>
<dbReference type="OrthoDB" id="5793716at2759"/>
<name>A0A0B1TLX1_OESDE</name>
<evidence type="ECO:0000313" key="2">
    <source>
        <dbReference type="Proteomes" id="UP000053660"/>
    </source>
</evidence>
<gene>
    <name evidence="1" type="ORF">OESDEN_01791</name>
</gene>
<dbReference type="AlphaFoldDB" id="A0A0B1TLX1"/>
<keyword evidence="2" id="KW-1185">Reference proteome</keyword>
<sequence>MLSLDNDLIKGSQQLANGLRDLWHMDDQCKRSAVFLLSADDRHLYYAPQPNTLLRESPISRQEFALKTLEKLPEEAEFQSIAASGEMLLQTGEFVPALVKIFKEIGKKTDDGPVTTPHSSKHASSTLFCISSALTLLLLL</sequence>
<dbReference type="EMBL" id="KN549340">
    <property type="protein sequence ID" value="KHJ98239.1"/>
    <property type="molecule type" value="Genomic_DNA"/>
</dbReference>
<evidence type="ECO:0000313" key="1">
    <source>
        <dbReference type="EMBL" id="KHJ98239.1"/>
    </source>
</evidence>
<protein>
    <submittedName>
        <fullName evidence="1">Uncharacterized protein</fullName>
    </submittedName>
</protein>
<proteinExistence type="predicted"/>
<dbReference type="Proteomes" id="UP000053660">
    <property type="component" value="Unassembled WGS sequence"/>
</dbReference>
<reference evidence="1 2" key="1">
    <citation type="submission" date="2014-03" db="EMBL/GenBank/DDBJ databases">
        <title>Draft genome of the hookworm Oesophagostomum dentatum.</title>
        <authorList>
            <person name="Mitreva M."/>
        </authorList>
    </citation>
    <scope>NUCLEOTIDE SEQUENCE [LARGE SCALE GENOMIC DNA]</scope>
    <source>
        <strain evidence="1 2">OD-Hann</strain>
    </source>
</reference>
<accession>A0A0B1TLX1</accession>